<dbReference type="InterPro" id="IPR036188">
    <property type="entry name" value="FAD/NAD-bd_sf"/>
</dbReference>
<evidence type="ECO:0000259" key="1">
    <source>
        <dbReference type="Pfam" id="PF01593"/>
    </source>
</evidence>
<dbReference type="STRING" id="1778.A9W97_20615"/>
<proteinExistence type="predicted"/>
<protein>
    <submittedName>
        <fullName evidence="2">Amine oxidase</fullName>
    </submittedName>
</protein>
<feature type="domain" description="Amine oxidase" evidence="1">
    <location>
        <begin position="13"/>
        <end position="410"/>
    </location>
</feature>
<sequence>MDEVEVLVIGAGLAGLRCADVLVAAGRDVRVWEAKSAVGGRIRTDNIDGFRCDRGFQVLNPAYPELQEAVDLAKLRLQPFGAGVMVRSEKGSQVWVHPLRAPGRVPAMLSSGAIRPRDVVALARWAGPALRPKHLKEHSNRDLTLREALDRAGLHGEVRRVVDRFFAGVLLETTGATSNAFALLLARMFALGVPALPANGMQALPEQLAARIGDRIAFEHRAFRIDPDLNGYLVHAEGVNVQAKHVVVATDAVAAAWLTTETAPQMHGVVTDWWESDQAVPGPPMLRVDGRRNPPGPVVNTAVISAAAPTYAPPGRHLVAASAVVERDGAVPSESVVREHAADIMQTDPRGWKPLTRHVIPKALPAQHPPLCVRRPIRTSAGIWLCGDHRDTASIQGALVSGRRTAEAILAAQ</sequence>
<dbReference type="OrthoDB" id="9767561at2"/>
<dbReference type="PANTHER" id="PTHR42841">
    <property type="entry name" value="AMINE OXIDASE"/>
    <property type="match status" value="1"/>
</dbReference>
<dbReference type="PRINTS" id="PR00419">
    <property type="entry name" value="ADXRDTASE"/>
</dbReference>
<reference evidence="2 3" key="1">
    <citation type="submission" date="2015-10" db="EMBL/GenBank/DDBJ databases">
        <title>Mycobacterium gordonae draft genome assembly.</title>
        <authorList>
            <person name="Ustinova V."/>
            <person name="Smirnova T."/>
            <person name="Blagodatskikh K."/>
            <person name="Varlamov D."/>
            <person name="Larionova E."/>
            <person name="Chernousova L."/>
        </authorList>
    </citation>
    <scope>NUCLEOTIDE SEQUENCE [LARGE SCALE GENOMIC DNA]</scope>
    <source>
        <strain evidence="2 3">CTRI 14-8773</strain>
    </source>
</reference>
<dbReference type="RefSeq" id="WP_055577814.1">
    <property type="nucleotide sequence ID" value="NZ_LKTM01000112.1"/>
</dbReference>
<evidence type="ECO:0000313" key="3">
    <source>
        <dbReference type="Proteomes" id="UP000051677"/>
    </source>
</evidence>
<dbReference type="Gene3D" id="3.50.50.60">
    <property type="entry name" value="FAD/NAD(P)-binding domain"/>
    <property type="match status" value="1"/>
</dbReference>
<dbReference type="AlphaFoldDB" id="A0A0Q2UEY1"/>
<dbReference type="SUPFAM" id="SSF51905">
    <property type="entry name" value="FAD/NAD(P)-binding domain"/>
    <property type="match status" value="1"/>
</dbReference>
<dbReference type="GO" id="GO:0016491">
    <property type="term" value="F:oxidoreductase activity"/>
    <property type="evidence" value="ECO:0007669"/>
    <property type="project" value="InterPro"/>
</dbReference>
<dbReference type="Pfam" id="PF01593">
    <property type="entry name" value="Amino_oxidase"/>
    <property type="match status" value="1"/>
</dbReference>
<dbReference type="EMBL" id="LKTM01000112">
    <property type="protein sequence ID" value="KQH79264.1"/>
    <property type="molecule type" value="Genomic_DNA"/>
</dbReference>
<comment type="caution">
    <text evidence="2">The sequence shown here is derived from an EMBL/GenBank/DDBJ whole genome shotgun (WGS) entry which is preliminary data.</text>
</comment>
<name>A0A0Q2UEY1_MYCGO</name>
<accession>A0A0Q2UEY1</accession>
<gene>
    <name evidence="2" type="ORF">AO501_14465</name>
</gene>
<dbReference type="Proteomes" id="UP000051677">
    <property type="component" value="Unassembled WGS sequence"/>
</dbReference>
<evidence type="ECO:0000313" key="2">
    <source>
        <dbReference type="EMBL" id="KQH79264.1"/>
    </source>
</evidence>
<organism evidence="2 3">
    <name type="scientific">Mycobacterium gordonae</name>
    <dbReference type="NCBI Taxonomy" id="1778"/>
    <lineage>
        <taxon>Bacteria</taxon>
        <taxon>Bacillati</taxon>
        <taxon>Actinomycetota</taxon>
        <taxon>Actinomycetes</taxon>
        <taxon>Mycobacteriales</taxon>
        <taxon>Mycobacteriaceae</taxon>
        <taxon>Mycobacterium</taxon>
    </lineage>
</organism>
<dbReference type="InterPro" id="IPR002937">
    <property type="entry name" value="Amino_oxidase"/>
</dbReference>